<gene>
    <name evidence="2" type="ORF">I917_02935</name>
</gene>
<name>R4LUJ7_MYCTX</name>
<feature type="compositionally biased region" description="Low complexity" evidence="1">
    <location>
        <begin position="23"/>
        <end position="35"/>
    </location>
</feature>
<accession>R4LUJ7</accession>
<evidence type="ECO:0000313" key="2">
    <source>
        <dbReference type="EMBL" id="AGL22170.1"/>
    </source>
</evidence>
<evidence type="ECO:0000313" key="3">
    <source>
        <dbReference type="Proteomes" id="UP000013563"/>
    </source>
</evidence>
<feature type="compositionally biased region" description="Polar residues" evidence="1">
    <location>
        <begin position="75"/>
        <end position="88"/>
    </location>
</feature>
<organism evidence="2 3">
    <name type="scientific">Mycobacterium tuberculosis str. Haarlem/NITR202</name>
    <dbReference type="NCBI Taxonomy" id="1304279"/>
    <lineage>
        <taxon>Bacteria</taxon>
        <taxon>Bacillati</taxon>
        <taxon>Actinomycetota</taxon>
        <taxon>Actinomycetes</taxon>
        <taxon>Mycobacteriales</taxon>
        <taxon>Mycobacteriaceae</taxon>
        <taxon>Mycobacterium</taxon>
        <taxon>Mycobacterium tuberculosis complex</taxon>
    </lineage>
</organism>
<dbReference type="EMBL" id="CP004886">
    <property type="protein sequence ID" value="AGL22170.1"/>
    <property type="molecule type" value="Genomic_DNA"/>
</dbReference>
<evidence type="ECO:0000256" key="1">
    <source>
        <dbReference type="SAM" id="MobiDB-lite"/>
    </source>
</evidence>
<sequence length="111" mass="11342">MWLVLALLSFSQSSAPPSTRAFGSGSTRGSVGGSASTLRAASRICSSVTSLVDRPDNRVTALVSRAVVKCREVGGTSSSVRTAPTRSPSADRALASPKAAEITPSLVLHTV</sequence>
<protein>
    <submittedName>
        <fullName evidence="2">Uncharacterized protein</fullName>
    </submittedName>
</protein>
<dbReference type="KEGG" id="mtuh:I917_02935"/>
<dbReference type="BioCyc" id="MTUB1304279:G13AB-403-MONOMER"/>
<dbReference type="Proteomes" id="UP000013563">
    <property type="component" value="Chromosome"/>
</dbReference>
<feature type="region of interest" description="Disordered" evidence="1">
    <location>
        <begin position="74"/>
        <end position="97"/>
    </location>
</feature>
<dbReference type="AlphaFoldDB" id="R4LUJ7"/>
<reference evidence="2 3" key="1">
    <citation type="journal article" date="2013" name="Genome Announc.">
        <title>Whole-Genome Sequences of Four Clinical Isolates of Mycobacterium tuberculosis from Tamil Nadu, South India.</title>
        <authorList>
            <person name="Narayanan S."/>
            <person name="Deshpande U."/>
        </authorList>
    </citation>
    <scope>NUCLEOTIDE SEQUENCE [LARGE SCALE GENOMIC DNA]</scope>
    <source>
        <strain evidence="2 3">Haarlem/NITR202</strain>
    </source>
</reference>
<proteinExistence type="predicted"/>
<feature type="region of interest" description="Disordered" evidence="1">
    <location>
        <begin position="13"/>
        <end position="35"/>
    </location>
</feature>
<dbReference type="HOGENOM" id="CLU_2155598_0_0_11"/>